<proteinExistence type="predicted"/>
<evidence type="ECO:0000313" key="5">
    <source>
        <dbReference type="Proteomes" id="UP000278081"/>
    </source>
</evidence>
<sequence length="770" mass="87994">MTTYDFQRLSPYDFEELVRDLLQAEWGVLLESFTVGKDAGIDLRCLRGPNDVVIVQCKHSAGTSYSQMIRSLRTVELPKVQALKPGRYLVVTTTGLTPSNKDGIATLFSPYIHNVTDVVGRDDVENLLRRHPAVELANFKLWLASTAVMTRVLHNAEHCQTDFEVDRVLRKLPVFVQSDGFPRAQKILSETHTVVISGAPGIGKTTLADMLLYAHLDQGFEPVVVQGGIVEAKRLFDKSKRQIFYFDDFLGSTFFSGHDGLIDRNQDASLIAFIEAVGRSPNSRFVLTTREHVLRSALKMSERLTHSQILDHRCVLELGDYTYTQKARILYNHLYFSDLPQDYRDEVLEGEFYLQIVKHRNFVPRIIEWLSGYVRVKEVPPQLYRTHVAQLLESPERIWSHAFNHQISSAARNLLLSMAASKYGIELADLEPMWAALHHHCSRKYNFSTTPHDFMQALDELEGSFINIKNQRITFANPSIHDFVDNLICGSEEHINDQLDSAIRFVQPQHLFDLANERSSPALAAIMADNSPRLLDCLQRVLYGPHLRWTRRSDGGSVGTFLDTYPESRLQFLVEWSERGQSRALLEVLRKASDFFLAQWADTRQLDITPAIRAIEAIDGAPWVQDNGGRGLRSALLEVVLDEMSSARVYEWDSMLEYRQKAKTWDDKYEFALQTRLARYKEDGIDDEARDCSSISELEELRDGLVRIQKDRGLSLVDAISSVESRLEEYEGPEQPISTYEDRSFPESYRAPDLPNDEEIRNLFRTLISP</sequence>
<dbReference type="InterPro" id="IPR011335">
    <property type="entry name" value="Restrct_endonuc-II-like"/>
</dbReference>
<dbReference type="InterPro" id="IPR007560">
    <property type="entry name" value="Restrct_endonuc_IV_Mrr"/>
</dbReference>
<dbReference type="SUPFAM" id="SSF52540">
    <property type="entry name" value="P-loop containing nucleoside triphosphate hydrolases"/>
    <property type="match status" value="1"/>
</dbReference>
<dbReference type="OrthoDB" id="9806903at2"/>
<evidence type="ECO:0000313" key="4">
    <source>
        <dbReference type="EMBL" id="RUM08312.1"/>
    </source>
</evidence>
<dbReference type="InterPro" id="IPR049050">
    <property type="entry name" value="nSTAND3"/>
</dbReference>
<feature type="domain" description="Novel STAND NTPase 3" evidence="3">
    <location>
        <begin position="175"/>
        <end position="336"/>
    </location>
</feature>
<gene>
    <name evidence="4" type="ORF">EFR84_05850</name>
</gene>
<feature type="region of interest" description="Disordered" evidence="1">
    <location>
        <begin position="727"/>
        <end position="755"/>
    </location>
</feature>
<dbReference type="GO" id="GO:0009307">
    <property type="term" value="P:DNA restriction-modification system"/>
    <property type="evidence" value="ECO:0007669"/>
    <property type="project" value="InterPro"/>
</dbReference>
<dbReference type="SUPFAM" id="SSF52980">
    <property type="entry name" value="Restriction endonuclease-like"/>
    <property type="match status" value="1"/>
</dbReference>
<dbReference type="GO" id="GO:0003677">
    <property type="term" value="F:DNA binding"/>
    <property type="evidence" value="ECO:0007669"/>
    <property type="project" value="InterPro"/>
</dbReference>
<name>A0A432P6U6_9HYPH</name>
<reference evidence="4 5" key="1">
    <citation type="submission" date="2018-11" db="EMBL/GenBank/DDBJ databases">
        <title>Rhizobium chutanense sp. nov., isolated from root nodules of Phaseolus vulgaris in China.</title>
        <authorList>
            <person name="Huo Y."/>
        </authorList>
    </citation>
    <scope>NUCLEOTIDE SEQUENCE [LARGE SCALE GENOMIC DNA]</scope>
    <source>
        <strain evidence="4 5">C16</strain>
    </source>
</reference>
<evidence type="ECO:0000256" key="1">
    <source>
        <dbReference type="SAM" id="MobiDB-lite"/>
    </source>
</evidence>
<dbReference type="Pfam" id="PF04471">
    <property type="entry name" value="Mrr_cat"/>
    <property type="match status" value="1"/>
</dbReference>
<protein>
    <submittedName>
        <fullName evidence="4">Uncharacterized protein</fullName>
    </submittedName>
</protein>
<dbReference type="GO" id="GO:0004519">
    <property type="term" value="F:endonuclease activity"/>
    <property type="evidence" value="ECO:0007669"/>
    <property type="project" value="InterPro"/>
</dbReference>
<accession>A0A432P6U6</accession>
<comment type="caution">
    <text evidence="4">The sequence shown here is derived from an EMBL/GenBank/DDBJ whole genome shotgun (WGS) entry which is preliminary data.</text>
</comment>
<evidence type="ECO:0000259" key="2">
    <source>
        <dbReference type="Pfam" id="PF04471"/>
    </source>
</evidence>
<organism evidence="4 5">
    <name type="scientific">Rhizobium chutanense</name>
    <dbReference type="NCBI Taxonomy" id="2035448"/>
    <lineage>
        <taxon>Bacteria</taxon>
        <taxon>Pseudomonadati</taxon>
        <taxon>Pseudomonadota</taxon>
        <taxon>Alphaproteobacteria</taxon>
        <taxon>Hyphomicrobiales</taxon>
        <taxon>Rhizobiaceae</taxon>
        <taxon>Rhizobium/Agrobacterium group</taxon>
        <taxon>Rhizobium</taxon>
    </lineage>
</organism>
<dbReference type="AlphaFoldDB" id="A0A432P6U6"/>
<dbReference type="Proteomes" id="UP000278081">
    <property type="component" value="Unassembled WGS sequence"/>
</dbReference>
<evidence type="ECO:0000259" key="3">
    <source>
        <dbReference type="Pfam" id="PF20720"/>
    </source>
</evidence>
<feature type="domain" description="Restriction endonuclease type IV Mrr" evidence="2">
    <location>
        <begin position="7"/>
        <end position="98"/>
    </location>
</feature>
<dbReference type="RefSeq" id="WP_126908072.1">
    <property type="nucleotide sequence ID" value="NZ_ML133751.1"/>
</dbReference>
<dbReference type="InterPro" id="IPR027417">
    <property type="entry name" value="P-loop_NTPase"/>
</dbReference>
<dbReference type="Pfam" id="PF20720">
    <property type="entry name" value="nSTAND3"/>
    <property type="match status" value="1"/>
</dbReference>
<dbReference type="EMBL" id="RJTJ01000004">
    <property type="protein sequence ID" value="RUM08312.1"/>
    <property type="molecule type" value="Genomic_DNA"/>
</dbReference>